<dbReference type="PANTHER" id="PTHR11803">
    <property type="entry name" value="2-IMINOBUTANOATE/2-IMINOPROPANOATE DEAMINASE RIDA"/>
    <property type="match status" value="1"/>
</dbReference>
<dbReference type="EMBL" id="JAPKNA010000001">
    <property type="protein sequence ID" value="MCX5463304.1"/>
    <property type="molecule type" value="Genomic_DNA"/>
</dbReference>
<gene>
    <name evidence="2" type="ORF">OSH09_03845</name>
</gene>
<dbReference type="InterPro" id="IPR035959">
    <property type="entry name" value="RutC-like_sf"/>
</dbReference>
<dbReference type="InterPro" id="IPR019897">
    <property type="entry name" value="RidA_CS"/>
</dbReference>
<dbReference type="Pfam" id="PF01042">
    <property type="entry name" value="Ribonuc_L-PSP"/>
    <property type="match status" value="1"/>
</dbReference>
<dbReference type="PANTHER" id="PTHR11803:SF58">
    <property type="entry name" value="PROTEIN HMF1-RELATED"/>
    <property type="match status" value="1"/>
</dbReference>
<dbReference type="RefSeq" id="WP_266120216.1">
    <property type="nucleotide sequence ID" value="NZ_JAPKNA010000001.1"/>
</dbReference>
<evidence type="ECO:0000313" key="2">
    <source>
        <dbReference type="EMBL" id="MCX5463304.1"/>
    </source>
</evidence>
<evidence type="ECO:0000313" key="3">
    <source>
        <dbReference type="Proteomes" id="UP001209916"/>
    </source>
</evidence>
<accession>A0ABT3VLD6</accession>
<dbReference type="CDD" id="cd00448">
    <property type="entry name" value="YjgF_YER057c_UK114_family"/>
    <property type="match status" value="1"/>
</dbReference>
<comment type="caution">
    <text evidence="2">The sequence shown here is derived from an EMBL/GenBank/DDBJ whole genome shotgun (WGS) entry which is preliminary data.</text>
</comment>
<proteinExistence type="inferred from homology"/>
<dbReference type="SUPFAM" id="SSF55298">
    <property type="entry name" value="YjgF-like"/>
    <property type="match status" value="1"/>
</dbReference>
<dbReference type="PROSITE" id="PS01094">
    <property type="entry name" value="UPF0076"/>
    <property type="match status" value="1"/>
</dbReference>
<reference evidence="2 3" key="1">
    <citation type="submission" date="2022-11" db="EMBL/GenBank/DDBJ databases">
        <title>Biodiversity and phylogenetic relationships of bacteria.</title>
        <authorList>
            <person name="Machado R.A.R."/>
            <person name="Bhat A."/>
            <person name="Loulou A."/>
            <person name="Kallel S."/>
        </authorList>
    </citation>
    <scope>NUCLEOTIDE SEQUENCE [LARGE SCALE GENOMIC DNA]</scope>
    <source>
        <strain evidence="2 3">DSM 13975</strain>
    </source>
</reference>
<comment type="similarity">
    <text evidence="1">Belongs to the RutC family.</text>
</comment>
<evidence type="ECO:0000256" key="1">
    <source>
        <dbReference type="ARBA" id="ARBA00010552"/>
    </source>
</evidence>
<organism evidence="2 3">
    <name type="scientific">Alcaligenes parafaecalis</name>
    <dbReference type="NCBI Taxonomy" id="171260"/>
    <lineage>
        <taxon>Bacteria</taxon>
        <taxon>Pseudomonadati</taxon>
        <taxon>Pseudomonadota</taxon>
        <taxon>Betaproteobacteria</taxon>
        <taxon>Burkholderiales</taxon>
        <taxon>Alcaligenaceae</taxon>
        <taxon>Alcaligenes</taxon>
    </lineage>
</organism>
<dbReference type="NCBIfam" id="TIGR00004">
    <property type="entry name" value="Rid family detoxifying hydrolase"/>
    <property type="match status" value="1"/>
</dbReference>
<protein>
    <submittedName>
        <fullName evidence="2">RidA family protein</fullName>
    </submittedName>
</protein>
<dbReference type="InterPro" id="IPR006175">
    <property type="entry name" value="YjgF/YER057c/UK114"/>
</dbReference>
<dbReference type="InterPro" id="IPR006056">
    <property type="entry name" value="RidA"/>
</dbReference>
<name>A0ABT3VLD6_9BURK</name>
<dbReference type="Gene3D" id="3.30.1330.40">
    <property type="entry name" value="RutC-like"/>
    <property type="match status" value="1"/>
</dbReference>
<dbReference type="Proteomes" id="UP001209916">
    <property type="component" value="Unassembled WGS sequence"/>
</dbReference>
<sequence length="127" mass="13712">MLTIDTPDAPAAIGPYSQAKIYQGILYTSGQIPLDPVTGEIVGLSIKEQTLQVLRNIEAVLGAAGTSFEHVIKTSCFLADMADFAVFNELYAERFTSKPARSCIAAKQLPKGVLVEIELICALPEQR</sequence>
<keyword evidence="3" id="KW-1185">Reference proteome</keyword>